<feature type="domain" description="HD-GYP" evidence="2">
    <location>
        <begin position="1"/>
        <end position="207"/>
    </location>
</feature>
<dbReference type="Pfam" id="PF13487">
    <property type="entry name" value="HD_5"/>
    <property type="match status" value="1"/>
</dbReference>
<accession>A0A1W1VJP1</accession>
<gene>
    <name evidence="3" type="ORF">SAMN00808754_0803</name>
</gene>
<dbReference type="PANTHER" id="PTHR43155">
    <property type="entry name" value="CYCLIC DI-GMP PHOSPHODIESTERASE PA4108-RELATED"/>
    <property type="match status" value="1"/>
</dbReference>
<dbReference type="EMBL" id="LT838272">
    <property type="protein sequence ID" value="SMB93154.1"/>
    <property type="molecule type" value="Genomic_DNA"/>
</dbReference>
<dbReference type="AlphaFoldDB" id="A0A1W1VJP1"/>
<dbReference type="Proteomes" id="UP000192569">
    <property type="component" value="Chromosome I"/>
</dbReference>
<dbReference type="SMART" id="SM00471">
    <property type="entry name" value="HDc"/>
    <property type="match status" value="1"/>
</dbReference>
<evidence type="ECO:0000259" key="2">
    <source>
        <dbReference type="PROSITE" id="PS51832"/>
    </source>
</evidence>
<dbReference type="SUPFAM" id="SSF109604">
    <property type="entry name" value="HD-domain/PDEase-like"/>
    <property type="match status" value="1"/>
</dbReference>
<dbReference type="InterPro" id="IPR003607">
    <property type="entry name" value="HD/PDEase_dom"/>
</dbReference>
<dbReference type="PROSITE" id="PS51832">
    <property type="entry name" value="HD_GYP"/>
    <property type="match status" value="1"/>
</dbReference>
<evidence type="ECO:0000259" key="1">
    <source>
        <dbReference type="PROSITE" id="PS51831"/>
    </source>
</evidence>
<dbReference type="CDD" id="cd00077">
    <property type="entry name" value="HDc"/>
    <property type="match status" value="1"/>
</dbReference>
<proteinExistence type="predicted"/>
<dbReference type="STRING" id="698762.SAMN00808754_0803"/>
<dbReference type="Gene3D" id="1.10.3210.10">
    <property type="entry name" value="Hypothetical protein af1432"/>
    <property type="match status" value="1"/>
</dbReference>
<reference evidence="3 4" key="1">
    <citation type="submission" date="2017-04" db="EMBL/GenBank/DDBJ databases">
        <authorList>
            <person name="Afonso C.L."/>
            <person name="Miller P.J."/>
            <person name="Scott M.A."/>
            <person name="Spackman E."/>
            <person name="Goraichik I."/>
            <person name="Dimitrov K.M."/>
            <person name="Suarez D.L."/>
            <person name="Swayne D.E."/>
        </authorList>
    </citation>
    <scope>NUCLEOTIDE SEQUENCE [LARGE SCALE GENOMIC DNA]</scope>
    <source>
        <strain evidence="3 4">ToBE</strain>
    </source>
</reference>
<dbReference type="InterPro" id="IPR037522">
    <property type="entry name" value="HD_GYP_dom"/>
</dbReference>
<organism evidence="3 4">
    <name type="scientific">Thermanaeromonas toyohensis ToBE</name>
    <dbReference type="NCBI Taxonomy" id="698762"/>
    <lineage>
        <taxon>Bacteria</taxon>
        <taxon>Bacillati</taxon>
        <taxon>Bacillota</taxon>
        <taxon>Clostridia</taxon>
        <taxon>Neomoorellales</taxon>
        <taxon>Neomoorellaceae</taxon>
        <taxon>Thermanaeromonas</taxon>
    </lineage>
</organism>
<keyword evidence="4" id="KW-1185">Reference proteome</keyword>
<evidence type="ECO:0000313" key="3">
    <source>
        <dbReference type="EMBL" id="SMB93154.1"/>
    </source>
</evidence>
<feature type="domain" description="HD" evidence="1">
    <location>
        <begin position="32"/>
        <end position="156"/>
    </location>
</feature>
<name>A0A1W1VJP1_9FIRM</name>
<sequence length="213" mass="23777">MGVFVASKATLLPLACSFLKRYFPELSAFPELLEHSVRTAKYAFQLSSFLGFGKPRLLFWAGALHDVGKLLVPRHVLEKPGPLLESEWEIIRQHPLWSFELVESRCYKMRGLENILAAVKAHHESWDGTGYPEGLEGNGIPLEARILALADIFDALTSPRPYRPSLSLGEALKVMADMGGKKLDTSLFQKARAFLPCLGVKRIRCQETKGRAV</sequence>
<dbReference type="PROSITE" id="PS51831">
    <property type="entry name" value="HD"/>
    <property type="match status" value="1"/>
</dbReference>
<evidence type="ECO:0000313" key="4">
    <source>
        <dbReference type="Proteomes" id="UP000192569"/>
    </source>
</evidence>
<dbReference type="InterPro" id="IPR006674">
    <property type="entry name" value="HD_domain"/>
</dbReference>
<protein>
    <submittedName>
        <fullName evidence="3">Putative two-component system response regulator</fullName>
    </submittedName>
</protein>